<feature type="transmembrane region" description="Helical" evidence="17">
    <location>
        <begin position="129"/>
        <end position="149"/>
    </location>
</feature>
<dbReference type="PANTHER" id="PTHR43507:SF20">
    <property type="entry name" value="NADH-UBIQUINONE OXIDOREDUCTASE CHAIN 4"/>
    <property type="match status" value="1"/>
</dbReference>
<dbReference type="PANTHER" id="PTHR43507">
    <property type="entry name" value="NADH-UBIQUINONE OXIDOREDUCTASE CHAIN 4"/>
    <property type="match status" value="1"/>
</dbReference>
<name>Q6DVI5_9CRUS</name>
<feature type="transmembrane region" description="Helical" evidence="17">
    <location>
        <begin position="206"/>
        <end position="227"/>
    </location>
</feature>
<dbReference type="Pfam" id="PF01059">
    <property type="entry name" value="Oxidored_q5_N"/>
    <property type="match status" value="1"/>
</dbReference>
<evidence type="ECO:0000313" key="20">
    <source>
        <dbReference type="EMBL" id="AAT69314.1"/>
    </source>
</evidence>
<feature type="transmembrane region" description="Helical" evidence="17">
    <location>
        <begin position="233"/>
        <end position="254"/>
    </location>
</feature>
<feature type="domain" description="NADH:quinone oxidoreductase/Mrp antiporter transmembrane" evidence="18">
    <location>
        <begin position="98"/>
        <end position="380"/>
    </location>
</feature>
<geneLocation type="mitochondrion" evidence="20"/>
<evidence type="ECO:0000256" key="8">
    <source>
        <dbReference type="ARBA" id="ARBA00022692"/>
    </source>
</evidence>
<feature type="transmembrane region" description="Helical" evidence="17">
    <location>
        <begin position="78"/>
        <end position="96"/>
    </location>
</feature>
<gene>
    <name evidence="20" type="primary">ND4</name>
</gene>
<evidence type="ECO:0000259" key="19">
    <source>
        <dbReference type="Pfam" id="PF01059"/>
    </source>
</evidence>
<reference evidence="20" key="1">
    <citation type="journal article" date="2005" name="Proc. R. Soc. B">
        <title>Mitochondrial genomes suggest that hexapods and crustaceans are mutually paraphyletic.</title>
        <authorList>
            <person name="Cook C.E."/>
            <person name="Yue Q."/>
            <person name="Akam M."/>
        </authorList>
    </citation>
    <scope>NUCLEOTIDE SEQUENCE</scope>
</reference>
<keyword evidence="13 17" id="KW-0830">Ubiquinone</keyword>
<dbReference type="InterPro" id="IPR000260">
    <property type="entry name" value="NADH4_N"/>
</dbReference>
<dbReference type="GO" id="GO:0003954">
    <property type="term" value="F:NADH dehydrogenase activity"/>
    <property type="evidence" value="ECO:0007669"/>
    <property type="project" value="TreeGrafter"/>
</dbReference>
<protein>
    <recommendedName>
        <fullName evidence="5 17">NADH-ubiquinone oxidoreductase chain 4</fullName>
        <ecNumber evidence="4 17">7.1.1.2</ecNumber>
    </recommendedName>
</protein>
<comment type="similarity">
    <text evidence="3 17">Belongs to the complex I subunit 4 family.</text>
</comment>
<feature type="transmembrane region" description="Helical" evidence="17">
    <location>
        <begin position="46"/>
        <end position="66"/>
    </location>
</feature>
<keyword evidence="8 17" id="KW-0812">Transmembrane</keyword>
<dbReference type="AlphaFoldDB" id="Q6DVI5"/>
<evidence type="ECO:0000256" key="16">
    <source>
        <dbReference type="ARBA" id="ARBA00049551"/>
    </source>
</evidence>
<evidence type="ECO:0000256" key="5">
    <source>
        <dbReference type="ARBA" id="ARBA00021006"/>
    </source>
</evidence>
<proteinExistence type="inferred from homology"/>
<feature type="transmembrane region" description="Helical" evidence="17">
    <location>
        <begin position="370"/>
        <end position="390"/>
    </location>
</feature>
<dbReference type="GO" id="GO:0048039">
    <property type="term" value="F:ubiquinone binding"/>
    <property type="evidence" value="ECO:0007669"/>
    <property type="project" value="TreeGrafter"/>
</dbReference>
<dbReference type="PRINTS" id="PR01437">
    <property type="entry name" value="NUOXDRDTASE4"/>
</dbReference>
<feature type="transmembrane region" description="Helical" evidence="17">
    <location>
        <begin position="12"/>
        <end position="34"/>
    </location>
</feature>
<evidence type="ECO:0000256" key="12">
    <source>
        <dbReference type="ARBA" id="ARBA00023027"/>
    </source>
</evidence>
<feature type="transmembrane region" description="Helical" evidence="17">
    <location>
        <begin position="169"/>
        <end position="194"/>
    </location>
</feature>
<evidence type="ECO:0000256" key="6">
    <source>
        <dbReference type="ARBA" id="ARBA00022448"/>
    </source>
</evidence>
<evidence type="ECO:0000256" key="3">
    <source>
        <dbReference type="ARBA" id="ARBA00009025"/>
    </source>
</evidence>
<evidence type="ECO:0000256" key="2">
    <source>
        <dbReference type="ARBA" id="ARBA00004225"/>
    </source>
</evidence>
<dbReference type="GO" id="GO:0015990">
    <property type="term" value="P:electron transport coupled proton transport"/>
    <property type="evidence" value="ECO:0007669"/>
    <property type="project" value="TreeGrafter"/>
</dbReference>
<organism evidence="20">
    <name type="scientific">Parhyale hawaiensis</name>
    <dbReference type="NCBI Taxonomy" id="317513"/>
    <lineage>
        <taxon>Eukaryota</taxon>
        <taxon>Metazoa</taxon>
        <taxon>Ecdysozoa</taxon>
        <taxon>Arthropoda</taxon>
        <taxon>Crustacea</taxon>
        <taxon>Multicrustacea</taxon>
        <taxon>Malacostraca</taxon>
        <taxon>Eumalacostraca</taxon>
        <taxon>Peracarida</taxon>
        <taxon>Amphipoda</taxon>
        <taxon>Senticaudata</taxon>
        <taxon>Talitrida</taxon>
        <taxon>Hyaloidea</taxon>
        <taxon>Hyalidae</taxon>
        <taxon>Parhyale</taxon>
    </lineage>
</organism>
<dbReference type="EMBL" id="AY639937">
    <property type="protein sequence ID" value="AAT69314.1"/>
    <property type="molecule type" value="Genomic_DNA"/>
</dbReference>
<evidence type="ECO:0000256" key="14">
    <source>
        <dbReference type="ARBA" id="ARBA00023128"/>
    </source>
</evidence>
<evidence type="ECO:0000256" key="17">
    <source>
        <dbReference type="RuleBase" id="RU003297"/>
    </source>
</evidence>
<feature type="transmembrane region" description="Helical" evidence="17">
    <location>
        <begin position="332"/>
        <end position="350"/>
    </location>
</feature>
<feature type="transmembrane region" description="Helical" evidence="17">
    <location>
        <begin position="411"/>
        <end position="432"/>
    </location>
</feature>
<feature type="transmembrane region" description="Helical" evidence="17">
    <location>
        <begin position="290"/>
        <end position="311"/>
    </location>
</feature>
<accession>Q6DVI5</accession>
<keyword evidence="6 17" id="KW-0813">Transport</keyword>
<keyword evidence="9" id="KW-1278">Translocase</keyword>
<keyword evidence="7 17" id="KW-0679">Respiratory chain</keyword>
<comment type="function">
    <text evidence="1">Core subunit of the mitochondrial membrane respiratory chain NADH dehydrogenase (Complex I) that is believed to belong to the minimal assembly required for catalysis. Complex I functions in the transfer of electrons from NADH to the respiratory chain. The immediate electron acceptor for the enzyme is believed to be ubiquinone.</text>
</comment>
<keyword evidence="14 17" id="KW-0496">Mitochondrion</keyword>
<evidence type="ECO:0000256" key="11">
    <source>
        <dbReference type="ARBA" id="ARBA00022989"/>
    </source>
</evidence>
<dbReference type="InterPro" id="IPR003918">
    <property type="entry name" value="NADH_UbQ_OxRdtase"/>
</dbReference>
<feature type="transmembrane region" description="Helical" evidence="17">
    <location>
        <begin position="261"/>
        <end position="284"/>
    </location>
</feature>
<comment type="subcellular location">
    <subcellularLocation>
        <location evidence="2 17">Mitochondrion membrane</location>
        <topology evidence="2 17">Multi-pass membrane protein</topology>
    </subcellularLocation>
</comment>
<comment type="catalytic activity">
    <reaction evidence="16 17">
        <text>a ubiquinone + NADH + 5 H(+)(in) = a ubiquinol + NAD(+) + 4 H(+)(out)</text>
        <dbReference type="Rhea" id="RHEA:29091"/>
        <dbReference type="Rhea" id="RHEA-COMP:9565"/>
        <dbReference type="Rhea" id="RHEA-COMP:9566"/>
        <dbReference type="ChEBI" id="CHEBI:15378"/>
        <dbReference type="ChEBI" id="CHEBI:16389"/>
        <dbReference type="ChEBI" id="CHEBI:17976"/>
        <dbReference type="ChEBI" id="CHEBI:57540"/>
        <dbReference type="ChEBI" id="CHEBI:57945"/>
        <dbReference type="EC" id="7.1.1.2"/>
    </reaction>
</comment>
<evidence type="ECO:0000256" key="4">
    <source>
        <dbReference type="ARBA" id="ARBA00012944"/>
    </source>
</evidence>
<evidence type="ECO:0000256" key="13">
    <source>
        <dbReference type="ARBA" id="ARBA00023075"/>
    </source>
</evidence>
<evidence type="ECO:0000259" key="18">
    <source>
        <dbReference type="Pfam" id="PF00361"/>
    </source>
</evidence>
<dbReference type="GO" id="GO:0042773">
    <property type="term" value="P:ATP synthesis coupled electron transport"/>
    <property type="evidence" value="ECO:0007669"/>
    <property type="project" value="InterPro"/>
</dbReference>
<evidence type="ECO:0000256" key="7">
    <source>
        <dbReference type="ARBA" id="ARBA00022660"/>
    </source>
</evidence>
<comment type="function">
    <text evidence="17">Core subunit of the mitochondrial membrane respiratory chain NADH dehydrogenase (Complex I) which catalyzes electron transfer from NADH through the respiratory chain, using ubiquinone as an electron acceptor. Essential for the catalytic activity and assembly of complex I.</text>
</comment>
<dbReference type="GO" id="GO:0031966">
    <property type="term" value="C:mitochondrial membrane"/>
    <property type="evidence" value="ECO:0007669"/>
    <property type="project" value="UniProtKB-SubCell"/>
</dbReference>
<sequence length="455" mass="52207">MLLMIMVCSVLSSWGETILFSFLMFLLMFMMGYTDNFSCIGFELDYLSWSLIVLSFWVIYLSFFSSMKVKLFNKLNKFYSFTMFSLLFFLILSFSISDFFLFYLGFESCLIPILMMILGWGYQPERAQAGIYMLFYTLFGSLPLFFYIIKMNSENGSSYMYDYNMIYGGLIPLLFLVSAFLVKFPMYGVHLWLLKAHVEAPVAGSMILAGVLLKLGGYGLIRIFAYFSCNMMFFKEIMITLSLWGSIMVSLACLRHTDMKLLIASSSVVHMASCICGLFIMSEWGVKGCLIMMLTHGVCSSGLFCLANIIYERTHSRSMLVSKGLLNIMPVMSLWWFLIVAANMAAPPTLNLVSEIMLFNSIISWDNLTIYFLVFLSFFSGAYSLYLYSLSQHGVYIKLNSGFHSGFMLEYLTVFLHWLPLNLLVFSVNFIICFNSLKKMLFCGNKDMGNLKHWN</sequence>
<dbReference type="GO" id="GO:0008137">
    <property type="term" value="F:NADH dehydrogenase (ubiquinone) activity"/>
    <property type="evidence" value="ECO:0007669"/>
    <property type="project" value="UniProtKB-UniRule"/>
</dbReference>
<keyword evidence="11 17" id="KW-1133">Transmembrane helix</keyword>
<feature type="transmembrane region" description="Helical" evidence="17">
    <location>
        <begin position="102"/>
        <end position="122"/>
    </location>
</feature>
<evidence type="ECO:0000256" key="10">
    <source>
        <dbReference type="ARBA" id="ARBA00022982"/>
    </source>
</evidence>
<evidence type="ECO:0000256" key="15">
    <source>
        <dbReference type="ARBA" id="ARBA00023136"/>
    </source>
</evidence>
<evidence type="ECO:0000256" key="1">
    <source>
        <dbReference type="ARBA" id="ARBA00003257"/>
    </source>
</evidence>
<dbReference type="Pfam" id="PF00361">
    <property type="entry name" value="Proton_antipo_M"/>
    <property type="match status" value="1"/>
</dbReference>
<dbReference type="InterPro" id="IPR001750">
    <property type="entry name" value="ND/Mrp_TM"/>
</dbReference>
<dbReference type="EC" id="7.1.1.2" evidence="4 17"/>
<keyword evidence="10 17" id="KW-0249">Electron transport</keyword>
<evidence type="ECO:0000256" key="9">
    <source>
        <dbReference type="ARBA" id="ARBA00022967"/>
    </source>
</evidence>
<keyword evidence="15 17" id="KW-0472">Membrane</keyword>
<keyword evidence="12 17" id="KW-0520">NAD</keyword>
<feature type="domain" description="NADH:ubiquinone oxidoreductase chain 4 N-terminal" evidence="19">
    <location>
        <begin position="2"/>
        <end position="92"/>
    </location>
</feature>